<keyword evidence="1" id="KW-0472">Membrane</keyword>
<dbReference type="OrthoDB" id="1073124at2"/>
<dbReference type="EMBL" id="FNIW01000004">
    <property type="protein sequence ID" value="SDN87736.1"/>
    <property type="molecule type" value="Genomic_DNA"/>
</dbReference>
<feature type="transmembrane region" description="Helical" evidence="1">
    <location>
        <begin position="59"/>
        <end position="79"/>
    </location>
</feature>
<dbReference type="Proteomes" id="UP000199134">
    <property type="component" value="Unassembled WGS sequence"/>
</dbReference>
<name>A0A1H0EZK5_9BACT</name>
<dbReference type="RefSeq" id="WP_091852443.1">
    <property type="nucleotide sequence ID" value="NZ_CP091791.1"/>
</dbReference>
<comment type="caution">
    <text evidence="2">The sequence shown here is derived from an EMBL/GenBank/DDBJ whole genome shotgun (WGS) entry which is preliminary data.</text>
</comment>
<reference evidence="3" key="1">
    <citation type="submission" date="2016-10" db="EMBL/GenBank/DDBJ databases">
        <authorList>
            <person name="de Groot N.N."/>
        </authorList>
    </citation>
    <scope>NUCLEOTIDE SEQUENCE [LARGE SCALE GENOMIC DNA]</scope>
    <source>
        <strain evidence="3">BP1-145</strain>
    </source>
</reference>
<evidence type="ECO:0000313" key="2">
    <source>
        <dbReference type="EMBL" id="SDN87736.1"/>
    </source>
</evidence>
<dbReference type="AlphaFoldDB" id="A0A1H0EZK5"/>
<keyword evidence="1" id="KW-1133">Transmembrane helix</keyword>
<protein>
    <submittedName>
        <fullName evidence="2">Uncharacterized protein</fullName>
    </submittedName>
</protein>
<gene>
    <name evidence="2" type="ORF">SAMN04487900_104130</name>
</gene>
<organism evidence="2 3">
    <name type="scientific">Prevotella communis</name>
    <dbReference type="NCBI Taxonomy" id="2913614"/>
    <lineage>
        <taxon>Bacteria</taxon>
        <taxon>Pseudomonadati</taxon>
        <taxon>Bacteroidota</taxon>
        <taxon>Bacteroidia</taxon>
        <taxon>Bacteroidales</taxon>
        <taxon>Prevotellaceae</taxon>
        <taxon>Prevotella</taxon>
    </lineage>
</organism>
<evidence type="ECO:0000313" key="3">
    <source>
        <dbReference type="Proteomes" id="UP000199134"/>
    </source>
</evidence>
<proteinExistence type="predicted"/>
<evidence type="ECO:0000256" key="1">
    <source>
        <dbReference type="SAM" id="Phobius"/>
    </source>
</evidence>
<sequence length="95" mass="10346">MIIAYFPHKVNIPVTVSTPQQWTLVVRMTRCMGLMMLVLTFTIGYTSLVSALNGGATPVLILSTVGALFAIIIVFCVLIHRAKLPDGIDGINETR</sequence>
<keyword evidence="1" id="KW-0812">Transmembrane</keyword>
<accession>A0A1H0EZK5</accession>
<feature type="transmembrane region" description="Helical" evidence="1">
    <location>
        <begin position="34"/>
        <end position="53"/>
    </location>
</feature>